<keyword evidence="3" id="KW-1185">Reference proteome</keyword>
<dbReference type="CDD" id="cd00063">
    <property type="entry name" value="FN3"/>
    <property type="match status" value="1"/>
</dbReference>
<dbReference type="SUPFAM" id="SSF49265">
    <property type="entry name" value="Fibronectin type III"/>
    <property type="match status" value="1"/>
</dbReference>
<dbReference type="InterPro" id="IPR013783">
    <property type="entry name" value="Ig-like_fold"/>
</dbReference>
<organism evidence="2 3">
    <name type="scientific">Pocillopora damicornis</name>
    <name type="common">Cauliflower coral</name>
    <name type="synonym">Millepora damicornis</name>
    <dbReference type="NCBI Taxonomy" id="46731"/>
    <lineage>
        <taxon>Eukaryota</taxon>
        <taxon>Metazoa</taxon>
        <taxon>Cnidaria</taxon>
        <taxon>Anthozoa</taxon>
        <taxon>Hexacorallia</taxon>
        <taxon>Scleractinia</taxon>
        <taxon>Astrocoeniina</taxon>
        <taxon>Pocilloporidae</taxon>
        <taxon>Pocillopora</taxon>
    </lineage>
</organism>
<dbReference type="Proteomes" id="UP000275408">
    <property type="component" value="Unassembled WGS sequence"/>
</dbReference>
<evidence type="ECO:0000313" key="3">
    <source>
        <dbReference type="Proteomes" id="UP000275408"/>
    </source>
</evidence>
<feature type="non-terminal residue" evidence="2">
    <location>
        <position position="127"/>
    </location>
</feature>
<reference evidence="2 3" key="1">
    <citation type="journal article" date="2018" name="Sci. Rep.">
        <title>Comparative analysis of the Pocillopora damicornis genome highlights role of immune system in coral evolution.</title>
        <authorList>
            <person name="Cunning R."/>
            <person name="Bay R.A."/>
            <person name="Gillette P."/>
            <person name="Baker A.C."/>
            <person name="Traylor-Knowles N."/>
        </authorList>
    </citation>
    <scope>NUCLEOTIDE SEQUENCE [LARGE SCALE GENOMIC DNA]</scope>
    <source>
        <strain evidence="2">RSMAS</strain>
        <tissue evidence="2">Whole animal</tissue>
    </source>
</reference>
<dbReference type="InterPro" id="IPR003961">
    <property type="entry name" value="FN3_dom"/>
</dbReference>
<proteinExistence type="predicted"/>
<dbReference type="OrthoDB" id="5971590at2759"/>
<accession>A0A3M6TFE7</accession>
<evidence type="ECO:0000259" key="1">
    <source>
        <dbReference type="Pfam" id="PF00041"/>
    </source>
</evidence>
<name>A0A3M6TFE7_POCDA</name>
<dbReference type="EMBL" id="RCHS01003687">
    <property type="protein sequence ID" value="RMX40090.1"/>
    <property type="molecule type" value="Genomic_DNA"/>
</dbReference>
<dbReference type="InterPro" id="IPR036116">
    <property type="entry name" value="FN3_sf"/>
</dbReference>
<evidence type="ECO:0000313" key="2">
    <source>
        <dbReference type="EMBL" id="RMX40090.1"/>
    </source>
</evidence>
<dbReference type="Pfam" id="PF00041">
    <property type="entry name" value="fn3"/>
    <property type="match status" value="1"/>
</dbReference>
<sequence>MQWRSNDGRIINRLLCEGNRTSCIVGGRLPLPHRITTGNSTTFLKVEIVSYDWNFVNLSWNAIETGNSHVTYRVTAKRGNKAIDLVTPKKSMALSSLKQLTRYEIKVQALENNSVPLASAAVSFITG</sequence>
<comment type="caution">
    <text evidence="2">The sequence shown here is derived from an EMBL/GenBank/DDBJ whole genome shotgun (WGS) entry which is preliminary data.</text>
</comment>
<gene>
    <name evidence="2" type="ORF">pdam_00002302</name>
</gene>
<feature type="domain" description="Fibronectin type-III" evidence="1">
    <location>
        <begin position="52"/>
        <end position="115"/>
    </location>
</feature>
<protein>
    <recommendedName>
        <fullName evidence="1">Fibronectin type-III domain-containing protein</fullName>
    </recommendedName>
</protein>
<dbReference type="Gene3D" id="2.60.40.10">
    <property type="entry name" value="Immunoglobulins"/>
    <property type="match status" value="1"/>
</dbReference>
<dbReference type="AlphaFoldDB" id="A0A3M6TFE7"/>